<keyword evidence="1" id="KW-0812">Transmembrane</keyword>
<comment type="caution">
    <text evidence="2">The sequence shown here is derived from an EMBL/GenBank/DDBJ whole genome shotgun (WGS) entry which is preliminary data.</text>
</comment>
<feature type="transmembrane region" description="Helical" evidence="1">
    <location>
        <begin position="12"/>
        <end position="36"/>
    </location>
</feature>
<organism evidence="2 3">
    <name type="scientific">Edaphobacter dinghuensis</name>
    <dbReference type="NCBI Taxonomy" id="1560005"/>
    <lineage>
        <taxon>Bacteria</taxon>
        <taxon>Pseudomonadati</taxon>
        <taxon>Acidobacteriota</taxon>
        <taxon>Terriglobia</taxon>
        <taxon>Terriglobales</taxon>
        <taxon>Acidobacteriaceae</taxon>
        <taxon>Edaphobacter</taxon>
    </lineage>
</organism>
<evidence type="ECO:0000256" key="1">
    <source>
        <dbReference type="SAM" id="Phobius"/>
    </source>
</evidence>
<evidence type="ECO:0000313" key="2">
    <source>
        <dbReference type="EMBL" id="GGG67282.1"/>
    </source>
</evidence>
<keyword evidence="1" id="KW-0472">Membrane</keyword>
<keyword evidence="1" id="KW-1133">Transmembrane helix</keyword>
<name>A0A917H4N2_9BACT</name>
<proteinExistence type="predicted"/>
<evidence type="ECO:0000313" key="3">
    <source>
        <dbReference type="Proteomes" id="UP000647241"/>
    </source>
</evidence>
<dbReference type="AlphaFoldDB" id="A0A917H4N2"/>
<protein>
    <submittedName>
        <fullName evidence="2">Uncharacterized protein</fullName>
    </submittedName>
</protein>
<dbReference type="Proteomes" id="UP000647241">
    <property type="component" value="Unassembled WGS sequence"/>
</dbReference>
<reference evidence="2" key="1">
    <citation type="journal article" date="2014" name="Int. J. Syst. Evol. Microbiol.">
        <title>Complete genome sequence of Corynebacterium casei LMG S-19264T (=DSM 44701T), isolated from a smear-ripened cheese.</title>
        <authorList>
            <consortium name="US DOE Joint Genome Institute (JGI-PGF)"/>
            <person name="Walter F."/>
            <person name="Albersmeier A."/>
            <person name="Kalinowski J."/>
            <person name="Ruckert C."/>
        </authorList>
    </citation>
    <scope>NUCLEOTIDE SEQUENCE</scope>
    <source>
        <strain evidence="2">CGMCC 1.12997</strain>
    </source>
</reference>
<dbReference type="EMBL" id="BMGT01000001">
    <property type="protein sequence ID" value="GGG67282.1"/>
    <property type="molecule type" value="Genomic_DNA"/>
</dbReference>
<sequence>MSTSETKDDESFLAAYWLYLLAGAVLLGSLAGLYFYPERGPWHGVIEAICIASALTLTVDPFVKKRLTHEVNKSIFYHVIGFDLPPAMQDRLRIYLRELEYYRDSLSIKAEALRIEGEEVILEITLEGRVTALTGCDYKLGVEFEDTEHGELQELWAKRTGASTKLAEWKASDTSAVTHRDPMTTDYAAPAAKLKTGDKLESFFKFTLRQRKQDYWVQTFGTTTLKTTVTLVPLPNMKMYASHKPVSSDNKYEYDRVHIIGEDIRIRWKVEDGK</sequence>
<reference evidence="2" key="2">
    <citation type="submission" date="2020-09" db="EMBL/GenBank/DDBJ databases">
        <authorList>
            <person name="Sun Q."/>
            <person name="Zhou Y."/>
        </authorList>
    </citation>
    <scope>NUCLEOTIDE SEQUENCE</scope>
    <source>
        <strain evidence="2">CGMCC 1.12997</strain>
    </source>
</reference>
<gene>
    <name evidence="2" type="ORF">GCM10011585_06480</name>
</gene>
<dbReference type="RefSeq" id="WP_188552683.1">
    <property type="nucleotide sequence ID" value="NZ_BMGT01000001.1"/>
</dbReference>
<accession>A0A917H4N2</accession>
<keyword evidence="3" id="KW-1185">Reference proteome</keyword>